<dbReference type="RefSeq" id="WP_125000558.1">
    <property type="nucleotide sequence ID" value="NZ_RQXT01000021.1"/>
</dbReference>
<dbReference type="EMBL" id="RQXT01000021">
    <property type="protein sequence ID" value="RRH99661.1"/>
    <property type="molecule type" value="Genomic_DNA"/>
</dbReference>
<keyword evidence="5" id="KW-1185">Reference proteome</keyword>
<evidence type="ECO:0000256" key="2">
    <source>
        <dbReference type="ARBA" id="ARBA00012171"/>
    </source>
</evidence>
<organism evidence="4 5">
    <name type="scientific">Mesorhizobium tamadayense</name>
    <dbReference type="NCBI Taxonomy" id="425306"/>
    <lineage>
        <taxon>Bacteria</taxon>
        <taxon>Pseudomonadati</taxon>
        <taxon>Pseudomonadota</taxon>
        <taxon>Alphaproteobacteria</taxon>
        <taxon>Hyphomicrobiales</taxon>
        <taxon>Phyllobacteriaceae</taxon>
        <taxon>Mesorhizobium</taxon>
    </lineage>
</organism>
<comment type="catalytic activity">
    <reaction evidence="3">
        <text>L-arginine + H2O = L-citrulline + NH4(+)</text>
        <dbReference type="Rhea" id="RHEA:19597"/>
        <dbReference type="ChEBI" id="CHEBI:15377"/>
        <dbReference type="ChEBI" id="CHEBI:28938"/>
        <dbReference type="ChEBI" id="CHEBI:32682"/>
        <dbReference type="ChEBI" id="CHEBI:57743"/>
        <dbReference type="EC" id="3.5.3.6"/>
    </reaction>
</comment>
<reference evidence="4 5" key="1">
    <citation type="submission" date="2018-11" db="EMBL/GenBank/DDBJ databases">
        <title>the genome of Mesorhizobium tamadayense DSM 28320.</title>
        <authorList>
            <person name="Gao J."/>
        </authorList>
    </citation>
    <scope>NUCLEOTIDE SEQUENCE [LARGE SCALE GENOMIC DNA]</scope>
    <source>
        <strain evidence="4 5">DSM 28320</strain>
    </source>
</reference>
<dbReference type="Pfam" id="PF19420">
    <property type="entry name" value="DDAH_eukar"/>
    <property type="match status" value="1"/>
</dbReference>
<dbReference type="Proteomes" id="UP000273786">
    <property type="component" value="Unassembled WGS sequence"/>
</dbReference>
<dbReference type="GO" id="GO:0016990">
    <property type="term" value="F:arginine deiminase activity"/>
    <property type="evidence" value="ECO:0007669"/>
    <property type="project" value="UniProtKB-EC"/>
</dbReference>
<name>A0A3P3FM01_9HYPH</name>
<evidence type="ECO:0000313" key="4">
    <source>
        <dbReference type="EMBL" id="RRH99661.1"/>
    </source>
</evidence>
<dbReference type="GO" id="GO:0019546">
    <property type="term" value="P:L-arginine deiminase pathway"/>
    <property type="evidence" value="ECO:0007669"/>
    <property type="project" value="TreeGrafter"/>
</dbReference>
<dbReference type="AlphaFoldDB" id="A0A3P3FM01"/>
<evidence type="ECO:0000313" key="5">
    <source>
        <dbReference type="Proteomes" id="UP000273786"/>
    </source>
</evidence>
<evidence type="ECO:0000256" key="1">
    <source>
        <dbReference type="ARBA" id="ARBA00005213"/>
    </source>
</evidence>
<dbReference type="Gene3D" id="3.75.10.10">
    <property type="entry name" value="L-arginine/glycine Amidinotransferase, Chain A"/>
    <property type="match status" value="1"/>
</dbReference>
<proteinExistence type="predicted"/>
<protein>
    <recommendedName>
        <fullName evidence="2">arginine deiminase</fullName>
        <ecNumber evidence="2">3.5.3.6</ecNumber>
    </recommendedName>
</protein>
<dbReference type="EC" id="3.5.3.6" evidence="2"/>
<accession>A0A3P3FM01</accession>
<dbReference type="SUPFAM" id="SSF55909">
    <property type="entry name" value="Pentein"/>
    <property type="match status" value="1"/>
</dbReference>
<dbReference type="OrthoDB" id="9807502at2"/>
<sequence length="296" mass="32794">MLETSPRPVRQTDGREFVRSEHGVLQEVALCRPTYYDWAAENAIAEQSKSSGASVDVDAAISQHQELVAALKGEGVTCHFLEPDEHLPMQTFARDSGIMTPWGMLIAQMARPERRGEWGAIEDLASHLELPIWKRVTAAPVEGGDVQVLREGEIIIGVNEVRTFSKGADQVARWVEGEGWSVRKIRVPAHFLHLDVLFTVLNERLALCATEILDAADVAWLSQRYELIHVGYSDVMRMGCNVAALGNDVVLSAKQQPEINARIRANGLKVLEPDLQQFVLEGGSTHCLTMPLRRGL</sequence>
<gene>
    <name evidence="4" type="ORF">EH240_17765</name>
</gene>
<dbReference type="PANTHER" id="PTHR47271:SF2">
    <property type="entry name" value="ARGININE DEIMINASE"/>
    <property type="match status" value="1"/>
</dbReference>
<comment type="pathway">
    <text evidence="1">Amino-acid degradation; L-arginine degradation via ADI pathway; carbamoyl phosphate from L-arginine: step 1/2.</text>
</comment>
<evidence type="ECO:0000256" key="3">
    <source>
        <dbReference type="ARBA" id="ARBA00049429"/>
    </source>
</evidence>
<dbReference type="PANTHER" id="PTHR47271">
    <property type="entry name" value="ARGININE DEIMINASE"/>
    <property type="match status" value="1"/>
</dbReference>
<comment type="caution">
    <text evidence="4">The sequence shown here is derived from an EMBL/GenBank/DDBJ whole genome shotgun (WGS) entry which is preliminary data.</text>
</comment>